<dbReference type="InterPro" id="IPR027417">
    <property type="entry name" value="P-loop_NTPase"/>
</dbReference>
<feature type="domain" description="Schlafen AlbA-2" evidence="2">
    <location>
        <begin position="48"/>
        <end position="149"/>
    </location>
</feature>
<reference evidence="3 4" key="1">
    <citation type="journal article" date="2017" name="Antonie Van Leeuwenhoek">
        <title>Rhizobium rhizosphaerae sp. nov., a novel species isolated from rice rhizosphere.</title>
        <authorList>
            <person name="Zhao J.J."/>
            <person name="Zhang J."/>
            <person name="Zhang R.J."/>
            <person name="Zhang C.W."/>
            <person name="Yin H.Q."/>
            <person name="Zhang X.X."/>
        </authorList>
    </citation>
    <scope>NUCLEOTIDE SEQUENCE [LARGE SCALE GENOMIC DNA]</scope>
    <source>
        <strain evidence="3 4">BSs20135</strain>
    </source>
</reference>
<evidence type="ECO:0000259" key="1">
    <source>
        <dbReference type="Pfam" id="PF00931"/>
    </source>
</evidence>
<dbReference type="OrthoDB" id="8431612at2"/>
<dbReference type="AlphaFoldDB" id="K6YUD9"/>
<evidence type="ECO:0000313" key="3">
    <source>
        <dbReference type="EMBL" id="GAC20303.1"/>
    </source>
</evidence>
<keyword evidence="4" id="KW-1185">Reference proteome</keyword>
<dbReference type="Gene3D" id="3.30.950.30">
    <property type="entry name" value="Schlafen, AAA domain"/>
    <property type="match status" value="1"/>
</dbReference>
<name>K6YUD9_9ALTE</name>
<dbReference type="EMBL" id="BAEO01000051">
    <property type="protein sequence ID" value="GAC20303.1"/>
    <property type="molecule type" value="Genomic_DNA"/>
</dbReference>
<dbReference type="InterPro" id="IPR007421">
    <property type="entry name" value="Schlafen_AlbA_2_dom"/>
</dbReference>
<dbReference type="Proteomes" id="UP000006327">
    <property type="component" value="Unassembled WGS sequence"/>
</dbReference>
<feature type="domain" description="NB-ARC" evidence="1">
    <location>
        <begin position="236"/>
        <end position="391"/>
    </location>
</feature>
<dbReference type="SUPFAM" id="SSF52540">
    <property type="entry name" value="P-loop containing nucleoside triphosphate hydrolases"/>
    <property type="match status" value="1"/>
</dbReference>
<dbReference type="GO" id="GO:0043531">
    <property type="term" value="F:ADP binding"/>
    <property type="evidence" value="ECO:0007669"/>
    <property type="project" value="InterPro"/>
</dbReference>
<accession>K6YUD9</accession>
<organism evidence="3 4">
    <name type="scientific">Paraglaciecola arctica BSs20135</name>
    <dbReference type="NCBI Taxonomy" id="493475"/>
    <lineage>
        <taxon>Bacteria</taxon>
        <taxon>Pseudomonadati</taxon>
        <taxon>Pseudomonadota</taxon>
        <taxon>Gammaproteobacteria</taxon>
        <taxon>Alteromonadales</taxon>
        <taxon>Alteromonadaceae</taxon>
        <taxon>Paraglaciecola</taxon>
    </lineage>
</organism>
<dbReference type="STRING" id="493475.GARC_3345"/>
<proteinExistence type="predicted"/>
<dbReference type="InterPro" id="IPR038461">
    <property type="entry name" value="Schlafen_AlbA_2_dom_sf"/>
</dbReference>
<dbReference type="InterPro" id="IPR011990">
    <property type="entry name" value="TPR-like_helical_dom_sf"/>
</dbReference>
<dbReference type="SUPFAM" id="SSF48452">
    <property type="entry name" value="TPR-like"/>
    <property type="match status" value="1"/>
</dbReference>
<dbReference type="Pfam" id="PF00931">
    <property type="entry name" value="NB-ARC"/>
    <property type="match status" value="1"/>
</dbReference>
<comment type="caution">
    <text evidence="3">The sequence shown here is derived from an EMBL/GenBank/DDBJ whole genome shotgun (WGS) entry which is preliminary data.</text>
</comment>
<gene>
    <name evidence="3" type="ORF">GARC_3345</name>
</gene>
<dbReference type="Gene3D" id="1.25.40.10">
    <property type="entry name" value="Tetratricopeptide repeat domain"/>
    <property type="match status" value="1"/>
</dbReference>
<dbReference type="eggNOG" id="COG0470">
    <property type="taxonomic scope" value="Bacteria"/>
</dbReference>
<sequence length="848" mass="96772">MPSIESDFSLKEINTRMLRLLESIDLSSEPLKILLYGNGFVPKEGALWDYKSEYKNDALSLAKTVLRIVSFYNTCGGYLIFGVKELQRDSLFAPVKVDLSELNQAQLRDTIRRYTSTSIDVCVNTIQLKIEDVNFELGLLHIPKRTSKLPIKFVRNGPLKEGSNKNIFCIDQTYFRFLDECRPAQTPEDWQLLLSSRTFNPSTGVGSSTPFNKISTLYHNLPDRNLICSKFIGRNEKIAQIWEWLADEFEYMKILSGDGGKGKTSIAYKFATDFIHSYPEGFERVLWLSIKQKQFSGLNNEYFELEGEKFHDVLSFLECLAINCALDTTEYSEISLSLIKKEVKDALTEFPALIIIDDLDSLEDEEQKNVVDTCRYLSSNKARFLITTRKKLGYTSDQCIDVPGLPKEDFEEFISTIISKSTRKVLTRREVERLHQACDGSPLLSASIVRLFNLGMPFQMALEQWKGEGGEDARNAALEREVESLSPDAKRILLIIFYFKTCSYTEIKQVSDHGDIKLAELLEELKSLFLVNEPRFIESEERYSISNTTALIVERKASNMAIDHKRIDTAVKQMRRGVKRSNKPNSKEIGAAISQADALLKDHKVYDAISTVDSVLNQYKKHPDLLLMKGRCLMHSDILDYEKSRQLIKHSINAGQNKELAFDLLYICETKLENNTGAIEVCSKAHEQSGFNNSSWAERLAKELVQRSFRRKGDSRISDLMESSSVLGSSLKSLSNLAKEQKVLELSEIHDLIWSELENVTDLTWLSKYDTCAELIERGDIRTLSFRRAFSCIERAYKEPRPSTKKKEALEIVILKFSKLLSKTKSNEVQVKLCEELSNELSKISVNI</sequence>
<evidence type="ECO:0000313" key="4">
    <source>
        <dbReference type="Proteomes" id="UP000006327"/>
    </source>
</evidence>
<evidence type="ECO:0000259" key="2">
    <source>
        <dbReference type="Pfam" id="PF04326"/>
    </source>
</evidence>
<dbReference type="Gene3D" id="3.40.50.300">
    <property type="entry name" value="P-loop containing nucleotide triphosphate hydrolases"/>
    <property type="match status" value="1"/>
</dbReference>
<protein>
    <recommendedName>
        <fullName evidence="5">Schlafen AlbA-2 domain-containing protein</fullName>
    </recommendedName>
</protein>
<evidence type="ECO:0008006" key="5">
    <source>
        <dbReference type="Google" id="ProtNLM"/>
    </source>
</evidence>
<dbReference type="InterPro" id="IPR002182">
    <property type="entry name" value="NB-ARC"/>
</dbReference>
<dbReference type="RefSeq" id="WP_007622097.1">
    <property type="nucleotide sequence ID" value="NZ_BAEO01000051.1"/>
</dbReference>
<dbReference type="Pfam" id="PF04326">
    <property type="entry name" value="SLFN_AlbA_2"/>
    <property type="match status" value="1"/>
</dbReference>